<dbReference type="RefSeq" id="WP_077862587.1">
    <property type="nucleotide sequence ID" value="NZ_CP040415.1"/>
</dbReference>
<reference evidence="6 8" key="1">
    <citation type="submission" date="2017-01" db="EMBL/GenBank/DDBJ databases">
        <title>Complete Genome Sequence of Dolosigranulum pigrum isolated from a Patient with interstitial lung disease.</title>
        <authorList>
            <person name="Mukhopadhyay R."/>
            <person name="Joaquin J."/>
            <person name="Hogue R."/>
            <person name="Fitzgerald S."/>
            <person name="Jospin G."/>
            <person name="Eisen J.A."/>
            <person name="Chaturvedi V."/>
        </authorList>
    </citation>
    <scope>NUCLEOTIDE SEQUENCE [LARGE SCALE GENOMIC DNA]</scope>
    <source>
        <strain evidence="6 8">15S00348</strain>
    </source>
</reference>
<feature type="domain" description="S1 motif" evidence="5">
    <location>
        <begin position="117"/>
        <end position="182"/>
    </location>
</feature>
<dbReference type="GO" id="GO:0003735">
    <property type="term" value="F:structural constituent of ribosome"/>
    <property type="evidence" value="ECO:0007669"/>
    <property type="project" value="TreeGrafter"/>
</dbReference>
<dbReference type="KEGG" id="dpm:FNV33_06195"/>
<evidence type="ECO:0000313" key="8">
    <source>
        <dbReference type="Proteomes" id="UP000190409"/>
    </source>
</evidence>
<evidence type="ECO:0000313" key="6">
    <source>
        <dbReference type="EMBL" id="OOL81099.1"/>
    </source>
</evidence>
<dbReference type="FunFam" id="2.40.50.140:FF:000051">
    <property type="entry name" value="RNA-binding transcriptional accessory protein"/>
    <property type="match status" value="2"/>
</dbReference>
<dbReference type="EMBL" id="MUYF01000003">
    <property type="protein sequence ID" value="OOL81099.1"/>
    <property type="molecule type" value="Genomic_DNA"/>
</dbReference>
<organism evidence="6 8">
    <name type="scientific">Dolosigranulum pigrum</name>
    <dbReference type="NCBI Taxonomy" id="29394"/>
    <lineage>
        <taxon>Bacteria</taxon>
        <taxon>Bacillati</taxon>
        <taxon>Bacillota</taxon>
        <taxon>Bacilli</taxon>
        <taxon>Lactobacillales</taxon>
        <taxon>Carnobacteriaceae</taxon>
        <taxon>Dolosigranulum</taxon>
    </lineage>
</organism>
<evidence type="ECO:0000256" key="1">
    <source>
        <dbReference type="ARBA" id="ARBA00006767"/>
    </source>
</evidence>
<feature type="domain" description="S1 motif" evidence="5">
    <location>
        <begin position="288"/>
        <end position="357"/>
    </location>
</feature>
<dbReference type="InterPro" id="IPR003029">
    <property type="entry name" value="S1_domain"/>
</dbReference>
<dbReference type="InterPro" id="IPR050437">
    <property type="entry name" value="Ribos_protein_bS1-like"/>
</dbReference>
<dbReference type="GO" id="GO:0005737">
    <property type="term" value="C:cytoplasm"/>
    <property type="evidence" value="ECO:0007669"/>
    <property type="project" value="UniProtKB-ARBA"/>
</dbReference>
<protein>
    <submittedName>
        <fullName evidence="6">30S ribosomal protein S1</fullName>
    </submittedName>
</protein>
<keyword evidence="3" id="KW-0687">Ribonucleoprotein</keyword>
<name>A0A1S8KMY5_9LACT</name>
<feature type="domain" description="S1 motif" evidence="5">
    <location>
        <begin position="203"/>
        <end position="271"/>
    </location>
</feature>
<dbReference type="InterPro" id="IPR035104">
    <property type="entry name" value="Ribosomal_protein_S1-like"/>
</dbReference>
<dbReference type="GO" id="GO:0006412">
    <property type="term" value="P:translation"/>
    <property type="evidence" value="ECO:0007669"/>
    <property type="project" value="TreeGrafter"/>
</dbReference>
<evidence type="ECO:0000256" key="4">
    <source>
        <dbReference type="SAM" id="MobiDB-lite"/>
    </source>
</evidence>
<evidence type="ECO:0000313" key="9">
    <source>
        <dbReference type="Proteomes" id="UP000315953"/>
    </source>
</evidence>
<dbReference type="Gene3D" id="2.40.50.140">
    <property type="entry name" value="Nucleic acid-binding proteins"/>
    <property type="match status" value="4"/>
</dbReference>
<dbReference type="PANTHER" id="PTHR10724">
    <property type="entry name" value="30S RIBOSOMAL PROTEIN S1"/>
    <property type="match status" value="1"/>
</dbReference>
<dbReference type="AlphaFoldDB" id="A0A1S8KMY5"/>
<feature type="region of interest" description="Disordered" evidence="4">
    <location>
        <begin position="358"/>
        <end position="400"/>
    </location>
</feature>
<dbReference type="GO" id="GO:0003729">
    <property type="term" value="F:mRNA binding"/>
    <property type="evidence" value="ECO:0007669"/>
    <property type="project" value="UniProtKB-ARBA"/>
</dbReference>
<evidence type="ECO:0000256" key="2">
    <source>
        <dbReference type="ARBA" id="ARBA00022980"/>
    </source>
</evidence>
<gene>
    <name evidence="7" type="primary">rpsA</name>
    <name evidence="6" type="ORF">BWX42_04465</name>
    <name evidence="7" type="ORF">FNV33_06195</name>
</gene>
<evidence type="ECO:0000259" key="5">
    <source>
        <dbReference type="PROSITE" id="PS50126"/>
    </source>
</evidence>
<evidence type="ECO:0000313" key="7">
    <source>
        <dbReference type="EMBL" id="QDO91661.1"/>
    </source>
</evidence>
<sequence>MSEENKNLEQNASMDQVMADVVDVKPGDLVTAEVLTIDSEKNVVVGLGSGQEGIVPLRELSTDYVEDPADEVEVGDSIELVVLKDVKDKEQGGFILSKKRVDQRKVWEELQEKADNNEPIEAQVSRVVKGGVTVDLGVRGFVPASHLDTNFVSDLSEFEGNTYEFKILEIDPSDRQLILSRKALLQKEEEAERQEALEALEEGSTVKGTVVRLTNFGAFVNLGGVDGLVHVSEIAHERINHPKDRLKKGEEIEVKVLSVDVERERVSLSIKELIAGPWDNVEEEFKAGSTVTGLVKRITDFGAFVELKPGVEGLVHISELAHKHVETPHEVLEAGEEVEVKVLDVDGDRQRVSLSVKALKEAPARSESNPQPKQRKKDSSVNVKQPSLRDNDGEGAFSVGDQIGDQLAGLFGDND</sequence>
<dbReference type="CDD" id="cd05688">
    <property type="entry name" value="S1_RPS1_repeat_ec3"/>
    <property type="match status" value="1"/>
</dbReference>
<dbReference type="Proteomes" id="UP000315953">
    <property type="component" value="Chromosome"/>
</dbReference>
<dbReference type="GO" id="GO:0005840">
    <property type="term" value="C:ribosome"/>
    <property type="evidence" value="ECO:0007669"/>
    <property type="project" value="UniProtKB-KW"/>
</dbReference>
<dbReference type="NCBIfam" id="NF005208">
    <property type="entry name" value="PRK06676.1"/>
    <property type="match status" value="1"/>
</dbReference>
<reference evidence="7 9" key="2">
    <citation type="submission" date="2019-07" db="EMBL/GenBank/DDBJ databases">
        <title>Genome assembly of a nasal isolate of Dolosigranulum pigrum from a chronic sinusitis patient.</title>
        <authorList>
            <person name="Baig S."/>
            <person name="Overballe-Petersen S."/>
            <person name="Kaspar U."/>
            <person name="Rendboe A."/>
            <person name="de Man T."/>
            <person name="Liu C."/>
            <person name="Price L.B."/>
            <person name="Stegger M."/>
            <person name="Becker K."/>
            <person name="Skytt Andersen P."/>
        </authorList>
    </citation>
    <scope>NUCLEOTIDE SEQUENCE [LARGE SCALE GENOMIC DNA]</scope>
    <source>
        <strain evidence="7 9">83VPs-KB5</strain>
    </source>
</reference>
<dbReference type="Pfam" id="PF00575">
    <property type="entry name" value="S1"/>
    <property type="match status" value="4"/>
</dbReference>
<dbReference type="InterPro" id="IPR012340">
    <property type="entry name" value="NA-bd_OB-fold"/>
</dbReference>
<accession>A0A1S8KMY5</accession>
<dbReference type="PANTHER" id="PTHR10724:SF7">
    <property type="entry name" value="SMALL RIBOSOMAL SUBUNIT PROTEIN BS1C"/>
    <property type="match status" value="1"/>
</dbReference>
<evidence type="ECO:0000256" key="3">
    <source>
        <dbReference type="ARBA" id="ARBA00023274"/>
    </source>
</evidence>
<feature type="domain" description="S1 motif" evidence="5">
    <location>
        <begin position="27"/>
        <end position="99"/>
    </location>
</feature>
<dbReference type="Proteomes" id="UP000190409">
    <property type="component" value="Unassembled WGS sequence"/>
</dbReference>
<proteinExistence type="inferred from homology"/>
<comment type="similarity">
    <text evidence="1">Belongs to the bacterial ribosomal protein bS1 family.</text>
</comment>
<dbReference type="CDD" id="cd04465">
    <property type="entry name" value="S1_RPS1_repeat_ec2_hs2"/>
    <property type="match status" value="1"/>
</dbReference>
<dbReference type="PROSITE" id="PS50126">
    <property type="entry name" value="S1"/>
    <property type="match status" value="4"/>
</dbReference>
<dbReference type="EMBL" id="CP041626">
    <property type="protein sequence ID" value="QDO91661.1"/>
    <property type="molecule type" value="Genomic_DNA"/>
</dbReference>
<keyword evidence="2 6" id="KW-0689">Ribosomal protein</keyword>
<dbReference type="SMART" id="SM00316">
    <property type="entry name" value="S1"/>
    <property type="match status" value="4"/>
</dbReference>
<dbReference type="PRINTS" id="PR00681">
    <property type="entry name" value="RIBOSOMALS1"/>
</dbReference>
<dbReference type="SUPFAM" id="SSF50249">
    <property type="entry name" value="Nucleic acid-binding proteins"/>
    <property type="match status" value="4"/>
</dbReference>